<dbReference type="Pfam" id="PF20552">
    <property type="entry name" value="HTH_62"/>
    <property type="match status" value="1"/>
</dbReference>
<reference evidence="3 4" key="1">
    <citation type="journal article" date="2012" name="J. Bacteriol.">
        <title>Complete genome sequence of the B12-producing Shimwellia blattae strain DSM 4481, isolated from a cockroach.</title>
        <authorList>
            <person name="Brzuszkiewicz E."/>
            <person name="Waschkowitz T."/>
            <person name="Wiezer A."/>
            <person name="Daniel R."/>
        </authorList>
    </citation>
    <scope>NUCLEOTIDE SEQUENCE [LARGE SCALE GENOMIC DNA]</scope>
    <source>
        <strain evidence="4">ATCC 29907 / DSM 4481 / JCM 1650 / NBRC 105725 / CDC 9005-74</strain>
    </source>
</reference>
<accession>I2B5A4</accession>
<organism evidence="3 4">
    <name type="scientific">Shimwellia blattae (strain ATCC 29907 / DSM 4481 / JCM 1650 / NBRC 105725 / CDC 9005-74)</name>
    <name type="common">Escherichia blattae</name>
    <dbReference type="NCBI Taxonomy" id="630626"/>
    <lineage>
        <taxon>Bacteria</taxon>
        <taxon>Pseudomonadati</taxon>
        <taxon>Pseudomonadota</taxon>
        <taxon>Gammaproteobacteria</taxon>
        <taxon>Enterobacterales</taxon>
        <taxon>Enterobacteriaceae</taxon>
        <taxon>Shimwellia</taxon>
    </lineage>
</organism>
<name>I2B5A4_SHIBC</name>
<accession>K6UUT0</accession>
<dbReference type="PATRIC" id="fig|630626.3.peg.575"/>
<dbReference type="EMBL" id="CP001560">
    <property type="protein sequence ID" value="AFJ45708.1"/>
    <property type="molecule type" value="Genomic_DNA"/>
</dbReference>
<evidence type="ECO:0000313" key="3">
    <source>
        <dbReference type="EMBL" id="AFJ45708.1"/>
    </source>
</evidence>
<dbReference type="KEGG" id="ebt:EBL_c05830"/>
<sequence>MSHRIDTNPHLPQSHPFQPPKEGGNGSIHKPGQFQNIIWQTRSRVPDAFELGLIDALEQLFEQGISALPELIQALNGQKQWDPQGQPWSEQSFRAFLQVNGY</sequence>
<dbReference type="STRING" id="630626.EBL_c05830"/>
<dbReference type="HOGENOM" id="CLU_178301_0_0_6"/>
<evidence type="ECO:0000313" key="4">
    <source>
        <dbReference type="Proteomes" id="UP000001955"/>
    </source>
</evidence>
<gene>
    <name evidence="3" type="ordered locus">EBL_c05830</name>
</gene>
<evidence type="ECO:0000259" key="2">
    <source>
        <dbReference type="Pfam" id="PF20552"/>
    </source>
</evidence>
<proteinExistence type="predicted"/>
<keyword evidence="4" id="KW-1185">Reference proteome</keyword>
<dbReference type="RefSeq" id="WP_002443367.1">
    <property type="nucleotide sequence ID" value="NC_017910.1"/>
</dbReference>
<protein>
    <recommendedName>
        <fullName evidence="2">Recombinase-like domain-containing protein</fullName>
    </recommendedName>
</protein>
<dbReference type="OrthoDB" id="6909982at2"/>
<dbReference type="eggNOG" id="ENOG5032U6C">
    <property type="taxonomic scope" value="Bacteria"/>
</dbReference>
<feature type="region of interest" description="Disordered" evidence="1">
    <location>
        <begin position="1"/>
        <end position="33"/>
    </location>
</feature>
<dbReference type="InterPro" id="IPR046789">
    <property type="entry name" value="HTH_62"/>
</dbReference>
<dbReference type="Proteomes" id="UP000001955">
    <property type="component" value="Chromosome"/>
</dbReference>
<evidence type="ECO:0000256" key="1">
    <source>
        <dbReference type="SAM" id="MobiDB-lite"/>
    </source>
</evidence>
<dbReference type="AlphaFoldDB" id="I2B5A4"/>
<feature type="domain" description="Recombinase-like" evidence="2">
    <location>
        <begin position="20"/>
        <end position="102"/>
    </location>
</feature>